<gene>
    <name evidence="2" type="ORF">STRAU_2491</name>
</gene>
<proteinExistence type="predicted"/>
<comment type="caution">
    <text evidence="2">The sequence shown here is derived from an EMBL/GenBank/DDBJ whole genome shotgun (WGS) entry which is preliminary data.</text>
</comment>
<protein>
    <submittedName>
        <fullName evidence="2">Uncharacterized protein</fullName>
    </submittedName>
</protein>
<reference evidence="2 3" key="1">
    <citation type="submission" date="2013-02" db="EMBL/GenBank/DDBJ databases">
        <title>Draft Genome Sequence of Streptomyces aurantiacus, Which Produces Setomimycin.</title>
        <authorList>
            <person name="Gruening B.A."/>
            <person name="Praeg A."/>
            <person name="Erxleben A."/>
            <person name="Guenther S."/>
            <person name="Mueller M."/>
        </authorList>
    </citation>
    <scope>NUCLEOTIDE SEQUENCE [LARGE SCALE GENOMIC DNA]</scope>
    <source>
        <strain evidence="2 3">JA 4570</strain>
    </source>
</reference>
<dbReference type="EMBL" id="AOPZ01000098">
    <property type="protein sequence ID" value="EPH44431.1"/>
    <property type="molecule type" value="Genomic_DNA"/>
</dbReference>
<dbReference type="Proteomes" id="UP000014629">
    <property type="component" value="Unassembled WGS sequence"/>
</dbReference>
<evidence type="ECO:0000313" key="3">
    <source>
        <dbReference type="Proteomes" id="UP000014629"/>
    </source>
</evidence>
<accession>S3ZLM2</accession>
<evidence type="ECO:0000313" key="2">
    <source>
        <dbReference type="EMBL" id="EPH44431.1"/>
    </source>
</evidence>
<keyword evidence="3" id="KW-1185">Reference proteome</keyword>
<evidence type="ECO:0000256" key="1">
    <source>
        <dbReference type="SAM" id="MobiDB-lite"/>
    </source>
</evidence>
<dbReference type="AlphaFoldDB" id="S3ZLM2"/>
<name>S3ZLM2_9ACTN</name>
<feature type="region of interest" description="Disordered" evidence="1">
    <location>
        <begin position="1"/>
        <end position="35"/>
    </location>
</feature>
<sequence>MRHGKVMQTIEGADEVAEASHGSQLLGPSARRLSR</sequence>
<organism evidence="2 3">
    <name type="scientific">Streptomyces aurantiacus JA 4570</name>
    <dbReference type="NCBI Taxonomy" id="1286094"/>
    <lineage>
        <taxon>Bacteria</taxon>
        <taxon>Bacillati</taxon>
        <taxon>Actinomycetota</taxon>
        <taxon>Actinomycetes</taxon>
        <taxon>Kitasatosporales</taxon>
        <taxon>Streptomycetaceae</taxon>
        <taxon>Streptomyces</taxon>
        <taxon>Streptomyces aurantiacus group</taxon>
    </lineage>
</organism>